<keyword evidence="3" id="KW-1185">Reference proteome</keyword>
<dbReference type="STRING" id="311410.LA5095_02013"/>
<dbReference type="PROSITE" id="PS51704">
    <property type="entry name" value="GP_PDE"/>
    <property type="match status" value="1"/>
</dbReference>
<dbReference type="OrthoDB" id="1854250at2"/>
<evidence type="ECO:0000259" key="1">
    <source>
        <dbReference type="PROSITE" id="PS51704"/>
    </source>
</evidence>
<dbReference type="EC" id="3.1.4.46" evidence="2"/>
<name>A0A0M6ZU63_9HYPH</name>
<dbReference type="Gene3D" id="3.20.20.190">
    <property type="entry name" value="Phosphatidylinositol (PI) phosphodiesterase"/>
    <property type="match status" value="1"/>
</dbReference>
<dbReference type="Pfam" id="PF16387">
    <property type="entry name" value="DUF4996"/>
    <property type="match status" value="1"/>
</dbReference>
<dbReference type="GO" id="GO:0006644">
    <property type="term" value="P:phospholipid metabolic process"/>
    <property type="evidence" value="ECO:0007669"/>
    <property type="project" value="TreeGrafter"/>
</dbReference>
<evidence type="ECO:0000313" key="3">
    <source>
        <dbReference type="Proteomes" id="UP000049983"/>
    </source>
</evidence>
<dbReference type="SUPFAM" id="SSF51695">
    <property type="entry name" value="PLC-like phosphodiesterases"/>
    <property type="match status" value="1"/>
</dbReference>
<dbReference type="InterPro" id="IPR030395">
    <property type="entry name" value="GP_PDE_dom"/>
</dbReference>
<dbReference type="PANTHER" id="PTHR46320">
    <property type="entry name" value="GLYCEROPHOSPHODIESTER PHOSPHODIESTERASE 1"/>
    <property type="match status" value="1"/>
</dbReference>
<dbReference type="RefSeq" id="WP_055114588.1">
    <property type="nucleotide sequence ID" value="NZ_CXWA01000002.1"/>
</dbReference>
<dbReference type="InterPro" id="IPR017946">
    <property type="entry name" value="PLC-like_Pdiesterase_TIM-brl"/>
</dbReference>
<dbReference type="EMBL" id="CXWC01000002">
    <property type="protein sequence ID" value="CTQ65827.1"/>
    <property type="molecule type" value="Genomic_DNA"/>
</dbReference>
<dbReference type="GO" id="GO:0005886">
    <property type="term" value="C:plasma membrane"/>
    <property type="evidence" value="ECO:0007669"/>
    <property type="project" value="TreeGrafter"/>
</dbReference>
<dbReference type="CDD" id="cd08566">
    <property type="entry name" value="GDPD_AtGDE_like"/>
    <property type="match status" value="1"/>
</dbReference>
<dbReference type="GO" id="GO:0008889">
    <property type="term" value="F:glycerophosphodiester phosphodiesterase activity"/>
    <property type="evidence" value="ECO:0007669"/>
    <property type="project" value="UniProtKB-EC"/>
</dbReference>
<dbReference type="Proteomes" id="UP000049983">
    <property type="component" value="Unassembled WGS sequence"/>
</dbReference>
<dbReference type="AlphaFoldDB" id="A0A0M6ZU63"/>
<protein>
    <submittedName>
        <fullName evidence="2">Putative glycerophosphoryl diester phosphodiesterase 1</fullName>
        <ecNumber evidence="2">3.1.4.46</ecNumber>
    </submittedName>
</protein>
<accession>A0A0M6ZU63</accession>
<dbReference type="GO" id="GO:0006580">
    <property type="term" value="P:ethanolamine metabolic process"/>
    <property type="evidence" value="ECO:0007669"/>
    <property type="project" value="TreeGrafter"/>
</dbReference>
<dbReference type="Pfam" id="PF03009">
    <property type="entry name" value="GDPD"/>
    <property type="match status" value="1"/>
</dbReference>
<sequence length="294" mass="32561">MNFQQTPVARPPLNDFLADRSWKLAVVAHRGAWHGAPENSIRSVELAIRNGYEFVEIDVQATADGQLVCIHDDSVERMTGQPHVVAQSEAADLTGLFLKEGAGGENAEFTSSLPALLGDLLNVSSDRIYVDIDVKHFRDLEVVCEYVRSHQSRHHVNLKTVVATPKDLEYLDNLERRTGLLIKPVLHVTGDTLETFLGFLQTRPTPLVEILCDTWTTFERYAEAAHRAGTDLFLNTLDEVPSAVVTDTPSLSDPDQGWGRLMRQGARLLQTDHPEALKKYADSKAEPASAIQGL</sequence>
<feature type="domain" description="GP-PDE" evidence="1">
    <location>
        <begin position="24"/>
        <end position="281"/>
    </location>
</feature>
<keyword evidence="2" id="KW-0378">Hydrolase</keyword>
<gene>
    <name evidence="2" type="primary">glpQ1</name>
    <name evidence="2" type="ORF">LA5096_00869</name>
</gene>
<dbReference type="PANTHER" id="PTHR46320:SF1">
    <property type="entry name" value="GLYCEROPHOSPHODIESTER PHOSPHODIESTERASE 1"/>
    <property type="match status" value="1"/>
</dbReference>
<dbReference type="GO" id="GO:0070291">
    <property type="term" value="P:N-acylethanolamine metabolic process"/>
    <property type="evidence" value="ECO:0007669"/>
    <property type="project" value="TreeGrafter"/>
</dbReference>
<organism evidence="2 3">
    <name type="scientific">Roseibium album</name>
    <dbReference type="NCBI Taxonomy" id="311410"/>
    <lineage>
        <taxon>Bacteria</taxon>
        <taxon>Pseudomonadati</taxon>
        <taxon>Pseudomonadota</taxon>
        <taxon>Alphaproteobacteria</taxon>
        <taxon>Hyphomicrobiales</taxon>
        <taxon>Stappiaceae</taxon>
        <taxon>Roseibium</taxon>
    </lineage>
</organism>
<dbReference type="GeneID" id="97668311"/>
<proteinExistence type="predicted"/>
<reference evidence="3" key="1">
    <citation type="submission" date="2015-07" db="EMBL/GenBank/DDBJ databases">
        <authorList>
            <person name="Rodrigo-Torres Lidia"/>
            <person name="Arahal R.David."/>
        </authorList>
    </citation>
    <scope>NUCLEOTIDE SEQUENCE [LARGE SCALE GENOMIC DNA]</scope>
    <source>
        <strain evidence="3">CECT 5096</strain>
    </source>
</reference>
<evidence type="ECO:0000313" key="2">
    <source>
        <dbReference type="EMBL" id="CTQ65827.1"/>
    </source>
</evidence>
<dbReference type="InterPro" id="IPR032160">
    <property type="entry name" value="DUF4996"/>
</dbReference>